<dbReference type="NCBIfam" id="NF003656">
    <property type="entry name" value="PRK05287.1-4"/>
    <property type="match status" value="1"/>
</dbReference>
<dbReference type="PANTHER" id="PTHR39455">
    <property type="entry name" value="CELL DIVISION PROTEIN ZAPD"/>
    <property type="match status" value="1"/>
</dbReference>
<keyword evidence="2 5" id="KW-0132">Cell division</keyword>
<dbReference type="PANTHER" id="PTHR39455:SF1">
    <property type="entry name" value="CELL DIVISION PROTEIN ZAPD"/>
    <property type="match status" value="1"/>
</dbReference>
<keyword evidence="4 5" id="KW-0131">Cell cycle</keyword>
<organism evidence="6 7">
    <name type="scientific">Nitrosospira multiformis</name>
    <dbReference type="NCBI Taxonomy" id="1231"/>
    <lineage>
        <taxon>Bacteria</taxon>
        <taxon>Pseudomonadati</taxon>
        <taxon>Pseudomonadota</taxon>
        <taxon>Betaproteobacteria</taxon>
        <taxon>Nitrosomonadales</taxon>
        <taxon>Nitrosomonadaceae</taxon>
        <taxon>Nitrosospira</taxon>
    </lineage>
</organism>
<dbReference type="Gene3D" id="2.60.440.10">
    <property type="entry name" value="YacF-like domains"/>
    <property type="match status" value="1"/>
</dbReference>
<dbReference type="GO" id="GO:0051301">
    <property type="term" value="P:cell division"/>
    <property type="evidence" value="ECO:0007669"/>
    <property type="project" value="UniProtKB-KW"/>
</dbReference>
<dbReference type="InterPro" id="IPR027462">
    <property type="entry name" value="ZapD_C"/>
</dbReference>
<keyword evidence="3 5" id="KW-0717">Septation</keyword>
<dbReference type="HAMAP" id="MF_01092">
    <property type="entry name" value="ZapD"/>
    <property type="match status" value="1"/>
</dbReference>
<dbReference type="InterPro" id="IPR009777">
    <property type="entry name" value="ZapD"/>
</dbReference>
<name>A0ABY0TQC5_9PROT</name>
<accession>A0ABY0TQC5</accession>
<dbReference type="Pfam" id="PF07072">
    <property type="entry name" value="ZapD"/>
    <property type="match status" value="1"/>
</dbReference>
<comment type="subunit">
    <text evidence="5">Interacts with FtsZ.</text>
</comment>
<proteinExistence type="inferred from homology"/>
<comment type="similarity">
    <text evidence="5">Belongs to the ZapD family.</text>
</comment>
<dbReference type="Proteomes" id="UP000183471">
    <property type="component" value="Unassembled WGS sequence"/>
</dbReference>
<evidence type="ECO:0000313" key="6">
    <source>
        <dbReference type="EMBL" id="SDQ97227.1"/>
    </source>
</evidence>
<protein>
    <recommendedName>
        <fullName evidence="5">Cell division protein ZapD</fullName>
    </recommendedName>
    <alternativeName>
        <fullName evidence="5">Z ring-associated protein D</fullName>
    </alternativeName>
</protein>
<comment type="caution">
    <text evidence="6">The sequence shown here is derived from an EMBL/GenBank/DDBJ whole genome shotgun (WGS) entry which is preliminary data.</text>
</comment>
<dbReference type="InterPro" id="IPR036268">
    <property type="entry name" value="ZapD_sf"/>
</dbReference>
<evidence type="ECO:0000313" key="7">
    <source>
        <dbReference type="Proteomes" id="UP000183471"/>
    </source>
</evidence>
<evidence type="ECO:0000256" key="1">
    <source>
        <dbReference type="ARBA" id="ARBA00022490"/>
    </source>
</evidence>
<reference evidence="6 7" key="1">
    <citation type="submission" date="2016-10" db="EMBL/GenBank/DDBJ databases">
        <authorList>
            <person name="Varghese N."/>
            <person name="Submissions S."/>
        </authorList>
    </citation>
    <scope>NUCLEOTIDE SEQUENCE [LARGE SCALE GENOMIC DNA]</scope>
    <source>
        <strain evidence="6 7">Nl1</strain>
    </source>
</reference>
<dbReference type="Gene3D" id="1.10.3900.10">
    <property type="entry name" value="YacF-like"/>
    <property type="match status" value="1"/>
</dbReference>
<keyword evidence="7" id="KW-1185">Reference proteome</keyword>
<dbReference type="EMBL" id="FNKY01000001">
    <property type="protein sequence ID" value="SDQ97227.1"/>
    <property type="molecule type" value="Genomic_DNA"/>
</dbReference>
<dbReference type="SUPFAM" id="SSF160950">
    <property type="entry name" value="YacF-like"/>
    <property type="match status" value="1"/>
</dbReference>
<evidence type="ECO:0000256" key="3">
    <source>
        <dbReference type="ARBA" id="ARBA00023210"/>
    </source>
</evidence>
<evidence type="ECO:0000256" key="2">
    <source>
        <dbReference type="ARBA" id="ARBA00022618"/>
    </source>
</evidence>
<keyword evidence="1 5" id="KW-0963">Cytoplasm</keyword>
<evidence type="ECO:0000256" key="4">
    <source>
        <dbReference type="ARBA" id="ARBA00023306"/>
    </source>
</evidence>
<comment type="subcellular location">
    <subcellularLocation>
        <location evidence="5">Cytoplasm</location>
    </subcellularLocation>
    <text evidence="5">Localizes to mid-cell in an FtsZ-dependent manner.</text>
</comment>
<sequence length="263" mass="30152">MSRINPAPWLTIVICYEHPLNERIRTLLRLEDLFDKVAFFSARDEAIEHHSALVTLFEILDVTSRADMKSELLQELERQKQALETMRKSPDISEGALNEVLSNIQAASHSMLNMAGKIGEHMREDEWLMSIKQRMGIPGGACEFDLPSYHYWLHLDPILRRNDLNEWVAPMLPLEEAFSIVLNLLRCSGKTFPHIARHGVFQQMGSARVAHMLCLKVDEGLPCVPEISANKYALNIRFVISGSRQKTKIYDDDVKFELTYCNL</sequence>
<comment type="function">
    <text evidence="5">Cell division factor that enhances FtsZ-ring assembly. Directly interacts with FtsZ and promotes bundling of FtsZ protofilaments, with a reduction in FtsZ GTPase activity.</text>
</comment>
<gene>
    <name evidence="5" type="primary">zapD</name>
    <name evidence="6" type="ORF">SAMN05216402_3060</name>
</gene>
<evidence type="ECO:0000256" key="5">
    <source>
        <dbReference type="HAMAP-Rule" id="MF_01092"/>
    </source>
</evidence>